<protein>
    <submittedName>
        <fullName evidence="2">Uncharacterized protein</fullName>
    </submittedName>
</protein>
<evidence type="ECO:0000313" key="2">
    <source>
        <dbReference type="EMBL" id="KAJ8029603.1"/>
    </source>
</evidence>
<gene>
    <name evidence="2" type="ORF">HOLleu_29040</name>
</gene>
<organism evidence="2 3">
    <name type="scientific">Holothuria leucospilota</name>
    <name type="common">Black long sea cucumber</name>
    <name type="synonym">Mertensiothuria leucospilota</name>
    <dbReference type="NCBI Taxonomy" id="206669"/>
    <lineage>
        <taxon>Eukaryota</taxon>
        <taxon>Metazoa</taxon>
        <taxon>Echinodermata</taxon>
        <taxon>Eleutherozoa</taxon>
        <taxon>Echinozoa</taxon>
        <taxon>Holothuroidea</taxon>
        <taxon>Aspidochirotacea</taxon>
        <taxon>Aspidochirotida</taxon>
        <taxon>Holothuriidae</taxon>
        <taxon>Holothuria</taxon>
    </lineage>
</organism>
<feature type="chain" id="PRO_5040241558" evidence="1">
    <location>
        <begin position="20"/>
        <end position="121"/>
    </location>
</feature>
<feature type="signal peptide" evidence="1">
    <location>
        <begin position="1"/>
        <end position="19"/>
    </location>
</feature>
<evidence type="ECO:0000256" key="1">
    <source>
        <dbReference type="SAM" id="SignalP"/>
    </source>
</evidence>
<evidence type="ECO:0000313" key="3">
    <source>
        <dbReference type="Proteomes" id="UP001152320"/>
    </source>
</evidence>
<dbReference type="EMBL" id="JAIZAY010000014">
    <property type="protein sequence ID" value="KAJ8029603.1"/>
    <property type="molecule type" value="Genomic_DNA"/>
</dbReference>
<name>A0A9Q1BN28_HOLLE</name>
<sequence length="121" mass="13182">MPTCFTHITFLFLLATSEALNCYTQTSCSGSGCVGAVTTDPVDTSCQAGLDVCLRATWEVTGVGLGFAQQQGGFPDMETDIFYKNRHNPEYVPCVTGMSLKKGARRKYYPQILHAFSILSP</sequence>
<comment type="caution">
    <text evidence="2">The sequence shown here is derived from an EMBL/GenBank/DDBJ whole genome shotgun (WGS) entry which is preliminary data.</text>
</comment>
<reference evidence="2" key="1">
    <citation type="submission" date="2021-10" db="EMBL/GenBank/DDBJ databases">
        <title>Tropical sea cucumber genome reveals ecological adaptation and Cuvierian tubules defense mechanism.</title>
        <authorList>
            <person name="Chen T."/>
        </authorList>
    </citation>
    <scope>NUCLEOTIDE SEQUENCE</scope>
    <source>
        <strain evidence="2">Nanhai2018</strain>
        <tissue evidence="2">Muscle</tissue>
    </source>
</reference>
<keyword evidence="1" id="KW-0732">Signal</keyword>
<keyword evidence="3" id="KW-1185">Reference proteome</keyword>
<dbReference type="Proteomes" id="UP001152320">
    <property type="component" value="Chromosome 14"/>
</dbReference>
<proteinExistence type="predicted"/>
<accession>A0A9Q1BN28</accession>
<dbReference type="AlphaFoldDB" id="A0A9Q1BN28"/>